<feature type="transmembrane region" description="Helical" evidence="6">
    <location>
        <begin position="64"/>
        <end position="83"/>
    </location>
</feature>
<gene>
    <name evidence="7" type="ORF">Pr1d_14670</name>
</gene>
<evidence type="ECO:0000313" key="8">
    <source>
        <dbReference type="Proteomes" id="UP000323917"/>
    </source>
</evidence>
<keyword evidence="3 6" id="KW-0812">Transmembrane</keyword>
<evidence type="ECO:0000256" key="1">
    <source>
        <dbReference type="ARBA" id="ARBA00004651"/>
    </source>
</evidence>
<evidence type="ECO:0000313" key="7">
    <source>
        <dbReference type="EMBL" id="QEG34194.1"/>
    </source>
</evidence>
<dbReference type="GO" id="GO:0015920">
    <property type="term" value="P:lipopolysaccharide transport"/>
    <property type="evidence" value="ECO:0007669"/>
    <property type="project" value="TreeGrafter"/>
</dbReference>
<keyword evidence="4 6" id="KW-1133">Transmembrane helix</keyword>
<organism evidence="7 8">
    <name type="scientific">Bythopirellula goksoeyrii</name>
    <dbReference type="NCBI Taxonomy" id="1400387"/>
    <lineage>
        <taxon>Bacteria</taxon>
        <taxon>Pseudomonadati</taxon>
        <taxon>Planctomycetota</taxon>
        <taxon>Planctomycetia</taxon>
        <taxon>Pirellulales</taxon>
        <taxon>Lacipirellulaceae</taxon>
        <taxon>Bythopirellula</taxon>
    </lineage>
</organism>
<dbReference type="PANTHER" id="PTHR33529">
    <property type="entry name" value="SLR0882 PROTEIN-RELATED"/>
    <property type="match status" value="1"/>
</dbReference>
<dbReference type="Pfam" id="PF03739">
    <property type="entry name" value="LptF_LptG"/>
    <property type="match status" value="2"/>
</dbReference>
<protein>
    <submittedName>
        <fullName evidence="7">Putative permease YjgP/YjgQ family protein</fullName>
    </submittedName>
</protein>
<comment type="subcellular location">
    <subcellularLocation>
        <location evidence="1">Cell membrane</location>
        <topology evidence="1">Multi-pass membrane protein</topology>
    </subcellularLocation>
</comment>
<evidence type="ECO:0000256" key="2">
    <source>
        <dbReference type="ARBA" id="ARBA00022475"/>
    </source>
</evidence>
<evidence type="ECO:0000256" key="3">
    <source>
        <dbReference type="ARBA" id="ARBA00022692"/>
    </source>
</evidence>
<feature type="transmembrane region" description="Helical" evidence="6">
    <location>
        <begin position="355"/>
        <end position="375"/>
    </location>
</feature>
<dbReference type="KEGG" id="bgok:Pr1d_14670"/>
<keyword evidence="8" id="KW-1185">Reference proteome</keyword>
<feature type="transmembrane region" description="Helical" evidence="6">
    <location>
        <begin position="12"/>
        <end position="30"/>
    </location>
</feature>
<dbReference type="EMBL" id="CP042913">
    <property type="protein sequence ID" value="QEG34194.1"/>
    <property type="molecule type" value="Genomic_DNA"/>
</dbReference>
<name>A0A5B9Q574_9BACT</name>
<dbReference type="GO" id="GO:0043190">
    <property type="term" value="C:ATP-binding cassette (ABC) transporter complex"/>
    <property type="evidence" value="ECO:0007669"/>
    <property type="project" value="TreeGrafter"/>
</dbReference>
<reference evidence="7 8" key="1">
    <citation type="submission" date="2019-08" db="EMBL/GenBank/DDBJ databases">
        <title>Deep-cultivation of Planctomycetes and their phenomic and genomic characterization uncovers novel biology.</title>
        <authorList>
            <person name="Wiegand S."/>
            <person name="Jogler M."/>
            <person name="Boedeker C."/>
            <person name="Pinto D."/>
            <person name="Vollmers J."/>
            <person name="Rivas-Marin E."/>
            <person name="Kohn T."/>
            <person name="Peeters S.H."/>
            <person name="Heuer A."/>
            <person name="Rast P."/>
            <person name="Oberbeckmann S."/>
            <person name="Bunk B."/>
            <person name="Jeske O."/>
            <person name="Meyerdierks A."/>
            <person name="Storesund J.E."/>
            <person name="Kallscheuer N."/>
            <person name="Luecker S."/>
            <person name="Lage O.M."/>
            <person name="Pohl T."/>
            <person name="Merkel B.J."/>
            <person name="Hornburger P."/>
            <person name="Mueller R.-W."/>
            <person name="Bruemmer F."/>
            <person name="Labrenz M."/>
            <person name="Spormann A.M."/>
            <person name="Op den Camp H."/>
            <person name="Overmann J."/>
            <person name="Amann R."/>
            <person name="Jetten M.S.M."/>
            <person name="Mascher T."/>
            <person name="Medema M.H."/>
            <person name="Devos D.P."/>
            <person name="Kaster A.-K."/>
            <person name="Ovreas L."/>
            <person name="Rohde M."/>
            <person name="Galperin M.Y."/>
            <person name="Jogler C."/>
        </authorList>
    </citation>
    <scope>NUCLEOTIDE SEQUENCE [LARGE SCALE GENOMIC DNA]</scope>
    <source>
        <strain evidence="7 8">Pr1d</strain>
    </source>
</reference>
<dbReference type="InterPro" id="IPR005495">
    <property type="entry name" value="LptG/LptF_permease"/>
</dbReference>
<evidence type="ECO:0000256" key="6">
    <source>
        <dbReference type="SAM" id="Phobius"/>
    </source>
</evidence>
<dbReference type="RefSeq" id="WP_148072875.1">
    <property type="nucleotide sequence ID" value="NZ_CP042913.1"/>
</dbReference>
<accession>A0A5B9Q574</accession>
<evidence type="ECO:0000256" key="4">
    <source>
        <dbReference type="ARBA" id="ARBA00022989"/>
    </source>
</evidence>
<sequence>MTIIDRYVLRQFVQIFLICFLSLGGLYVVIDAFQHLDSFSSYASEKGSLLGAISEYYAYQAFDLFDRTAGILAMIAAMFTVTWMQRHQELTAIMAAGISKFRAIRPIMIAAIMVSFLGMLNRELVIPQVRHELTRDTKDLSGSEQRDLEQRLDWQTEIVLGGEKTVAKEQRIVNPNFVLPDSLSKYGMRLVAENGYYLASTEDHPAGYLLDEVSIPKNIDKVSSLRSEGRALIVTHKDATWLKPGQAFVVSNVPFELLANGSSWRHYASIGEMLRELNEPSTEPRSDLRVAVHTRILQPFMDTTMLMLGLPLMFSRRNRNVFVSIGICLAAGIAFSMVTLVCQSLGGLSLLRPTLAAWLPLLLFVPVAVALGHSFRT</sequence>
<proteinExistence type="predicted"/>
<dbReference type="Proteomes" id="UP000323917">
    <property type="component" value="Chromosome"/>
</dbReference>
<evidence type="ECO:0000256" key="5">
    <source>
        <dbReference type="ARBA" id="ARBA00023136"/>
    </source>
</evidence>
<dbReference type="OrthoDB" id="262519at2"/>
<keyword evidence="2" id="KW-1003">Cell membrane</keyword>
<feature type="transmembrane region" description="Helical" evidence="6">
    <location>
        <begin position="321"/>
        <end position="349"/>
    </location>
</feature>
<dbReference type="AlphaFoldDB" id="A0A5B9Q574"/>
<dbReference type="PANTHER" id="PTHR33529:SF2">
    <property type="entry name" value="LIPOPOLYSACCHARIDE EXPORT SYSTEM PERMEASE PROTEIN LPTG"/>
    <property type="match status" value="1"/>
</dbReference>
<keyword evidence="5 6" id="KW-0472">Membrane</keyword>